<gene>
    <name evidence="2" type="ORF">ColSpa_02386</name>
</gene>
<dbReference type="EMBL" id="BQXU01000004">
    <property type="protein sequence ID" value="GKT42205.1"/>
    <property type="molecule type" value="Genomic_DNA"/>
</dbReference>
<organism evidence="2 3">
    <name type="scientific">Colletotrichum spaethianum</name>
    <dbReference type="NCBI Taxonomy" id="700344"/>
    <lineage>
        <taxon>Eukaryota</taxon>
        <taxon>Fungi</taxon>
        <taxon>Dikarya</taxon>
        <taxon>Ascomycota</taxon>
        <taxon>Pezizomycotina</taxon>
        <taxon>Sordariomycetes</taxon>
        <taxon>Hypocreomycetidae</taxon>
        <taxon>Glomerellales</taxon>
        <taxon>Glomerellaceae</taxon>
        <taxon>Colletotrichum</taxon>
        <taxon>Colletotrichum spaethianum species complex</taxon>
    </lineage>
</organism>
<dbReference type="Proteomes" id="UP001055115">
    <property type="component" value="Unassembled WGS sequence"/>
</dbReference>
<evidence type="ECO:0000313" key="3">
    <source>
        <dbReference type="Proteomes" id="UP001055115"/>
    </source>
</evidence>
<proteinExistence type="predicted"/>
<evidence type="ECO:0000313" key="2">
    <source>
        <dbReference type="EMBL" id="GKT42205.1"/>
    </source>
</evidence>
<evidence type="ECO:0000256" key="1">
    <source>
        <dbReference type="SAM" id="MobiDB-lite"/>
    </source>
</evidence>
<feature type="region of interest" description="Disordered" evidence="1">
    <location>
        <begin position="83"/>
        <end position="154"/>
    </location>
</feature>
<dbReference type="RefSeq" id="XP_049124555.1">
    <property type="nucleotide sequence ID" value="XM_049268598.1"/>
</dbReference>
<feature type="compositionally biased region" description="Polar residues" evidence="1">
    <location>
        <begin position="104"/>
        <end position="124"/>
    </location>
</feature>
<dbReference type="AlphaFoldDB" id="A0AA37LA50"/>
<accession>A0AA37LA50</accession>
<keyword evidence="3" id="KW-1185">Reference proteome</keyword>
<dbReference type="GeneID" id="73323188"/>
<comment type="caution">
    <text evidence="2">The sequence shown here is derived from an EMBL/GenBank/DDBJ whole genome shotgun (WGS) entry which is preliminary data.</text>
</comment>
<name>A0AA37LA50_9PEZI</name>
<sequence>MGSAGNGNVGGLLVMRGTGIVVKERTAEASAAQQSLVEGTVACVLIAPRTGAELQPVEEHKAADKTNHLGLVAHPDRRIVPTIRLRKDRRPDDDPPSDDIIWGQQGQNHEQTPLQTTDTVAATSREQGRTTRQETGTTKGNCAAKRRREASSLRKMQQQKLKQRMKKALGKIQKKLLHLED</sequence>
<protein>
    <submittedName>
        <fullName evidence="2">Uncharacterized protein</fullName>
    </submittedName>
</protein>
<reference evidence="2 3" key="1">
    <citation type="submission" date="2022-03" db="EMBL/GenBank/DDBJ databases">
        <title>Genome data of Colletotrichum spp.</title>
        <authorList>
            <person name="Utami Y.D."/>
            <person name="Hiruma K."/>
        </authorList>
    </citation>
    <scope>NUCLEOTIDE SEQUENCE [LARGE SCALE GENOMIC DNA]</scope>
    <source>
        <strain evidence="2 3">MAFF 239500</strain>
    </source>
</reference>